<evidence type="ECO:0000313" key="2">
    <source>
        <dbReference type="Proteomes" id="UP000594903"/>
    </source>
</evidence>
<protein>
    <submittedName>
        <fullName evidence="1">Virulence RhuM family protein</fullName>
    </submittedName>
</protein>
<reference evidence="1 2" key="1">
    <citation type="submission" date="2020-12" db="EMBL/GenBank/DDBJ databases">
        <title>FDA dAtabase for Regulatory Grade micrObial Sequences (FDA-ARGOS): Supporting development and validation of Infectious Disease Dx tests.</title>
        <authorList>
            <person name="Sproer C."/>
            <person name="Gronow S."/>
            <person name="Severitt S."/>
            <person name="Schroder I."/>
            <person name="Tallon L."/>
            <person name="Sadzewicz L."/>
            <person name="Zhao X."/>
            <person name="Boylan J."/>
            <person name="Ott S."/>
            <person name="Bowen H."/>
            <person name="Vavikolanu K."/>
            <person name="Mehta A."/>
            <person name="Aluvathingal J."/>
            <person name="Nadendla S."/>
            <person name="Lowell S."/>
            <person name="Myers T."/>
            <person name="Yan Y."/>
            <person name="Sichtig H."/>
        </authorList>
    </citation>
    <scope>NUCLEOTIDE SEQUENCE [LARGE SCALE GENOMIC DNA]</scope>
    <source>
        <strain evidence="1 2">FDAARGOS_872</strain>
    </source>
</reference>
<sequence length="53" mass="5947">MILSSVFGLPNGHEFICKGIALDDKCLKNGDGHCFRGLLQRTGDIRSCERNFY</sequence>
<evidence type="ECO:0000313" key="1">
    <source>
        <dbReference type="EMBL" id="QPT39597.1"/>
    </source>
</evidence>
<dbReference type="Proteomes" id="UP000594903">
    <property type="component" value="Chromosome"/>
</dbReference>
<gene>
    <name evidence="1" type="ORF">I6G29_10695</name>
</gene>
<name>A0A7T3EU32_9BURK</name>
<proteinExistence type="predicted"/>
<keyword evidence="2" id="KW-1185">Reference proteome</keyword>
<accession>A0A7T3EU32</accession>
<organism evidence="1 2">
    <name type="scientific">Oligella ureolytica</name>
    <dbReference type="NCBI Taxonomy" id="90244"/>
    <lineage>
        <taxon>Bacteria</taxon>
        <taxon>Pseudomonadati</taxon>
        <taxon>Pseudomonadota</taxon>
        <taxon>Betaproteobacteria</taxon>
        <taxon>Burkholderiales</taxon>
        <taxon>Alcaligenaceae</taxon>
        <taxon>Oligella</taxon>
    </lineage>
</organism>
<dbReference type="EMBL" id="CP065725">
    <property type="protein sequence ID" value="QPT39597.1"/>
    <property type="molecule type" value="Genomic_DNA"/>
</dbReference>